<keyword evidence="3" id="KW-0808">Transferase</keyword>
<proteinExistence type="inferred from homology"/>
<organism evidence="5">
    <name type="scientific">Gambierdiscus excentricus</name>
    <dbReference type="NCBI Taxonomy" id="986170"/>
    <lineage>
        <taxon>Eukaryota</taxon>
        <taxon>Sar</taxon>
        <taxon>Alveolata</taxon>
        <taxon>Dinophyceae</taxon>
        <taxon>Gonyaulacales</taxon>
        <taxon>Pyrocystaceae</taxon>
        <taxon>Gambierdiscus</taxon>
    </lineage>
</organism>
<dbReference type="PANTHER" id="PTHR43775">
    <property type="entry name" value="FATTY ACID SYNTHASE"/>
    <property type="match status" value="1"/>
</dbReference>
<dbReference type="InterPro" id="IPR014031">
    <property type="entry name" value="Ketoacyl_synth_C"/>
</dbReference>
<dbReference type="InterPro" id="IPR030834">
    <property type="entry name" value="PKS_assoc_dom"/>
</dbReference>
<dbReference type="EMBL" id="KX395787">
    <property type="protein sequence ID" value="AQS99205.1"/>
    <property type="molecule type" value="Transcribed_RNA"/>
</dbReference>
<dbReference type="SMART" id="SM00825">
    <property type="entry name" value="PKS_KS"/>
    <property type="match status" value="1"/>
</dbReference>
<dbReference type="PROSITE" id="PS52004">
    <property type="entry name" value="KS3_2"/>
    <property type="match status" value="1"/>
</dbReference>
<dbReference type="GO" id="GO:0006633">
    <property type="term" value="P:fatty acid biosynthetic process"/>
    <property type="evidence" value="ECO:0007669"/>
    <property type="project" value="TreeGrafter"/>
</dbReference>
<evidence type="ECO:0000256" key="2">
    <source>
        <dbReference type="ARBA" id="ARBA00022553"/>
    </source>
</evidence>
<feature type="domain" description="Ketosynthase family 3 (KS3)" evidence="4">
    <location>
        <begin position="346"/>
        <end position="799"/>
    </location>
</feature>
<evidence type="ECO:0000313" key="5">
    <source>
        <dbReference type="EMBL" id="AQS99205.1"/>
    </source>
</evidence>
<dbReference type="SUPFAM" id="SSF53901">
    <property type="entry name" value="Thiolase-like"/>
    <property type="match status" value="1"/>
</dbReference>
<dbReference type="AlphaFoldDB" id="A0A1S6K7W9"/>
<dbReference type="InterPro" id="IPR014030">
    <property type="entry name" value="Ketoacyl_synth_N"/>
</dbReference>
<dbReference type="PANTHER" id="PTHR43775:SF37">
    <property type="entry name" value="SI:DKEY-61P9.11"/>
    <property type="match status" value="1"/>
</dbReference>
<dbReference type="InterPro" id="IPR020841">
    <property type="entry name" value="PKS_Beta-ketoAc_synthase_dom"/>
</dbReference>
<dbReference type="InterPro" id="IPR050091">
    <property type="entry name" value="PKS_NRPS_Biosynth_Enz"/>
</dbReference>
<evidence type="ECO:0000256" key="1">
    <source>
        <dbReference type="ARBA" id="ARBA00022450"/>
    </source>
</evidence>
<comment type="similarity">
    <text evidence="3">Belongs to the thiolase-like superfamily. Beta-ketoacyl-ACP synthases family.</text>
</comment>
<dbReference type="CDD" id="cd00833">
    <property type="entry name" value="PKS"/>
    <property type="match status" value="1"/>
</dbReference>
<dbReference type="NCBIfam" id="TIGR04556">
    <property type="entry name" value="PKS_assoc"/>
    <property type="match status" value="1"/>
</dbReference>
<sequence length="1263" mass="139810">MAETSEALVTAPYVKFVMAIVRIHGLEEPLVPVEGSTTPVEANGLVGRAIDWLEDKQMYVVCTFESVLFEVAEGNLEEYSSPLPQEGGFDLAWPFFDEGFFDFCASVNNELTAKHWCLVQMTKSPETREQALVKAKRKDFEVPKQEFLADFLGRKGRGKVSHIDPLYTISEEDVEGLPQAADDLEQYDMDLTGLFGVMGPMTWDSMGFHAMGRTESMVWLPFVNNREETALTPEPLNDEDIDEENLVEKHIQFLRRRKLCCLYFIDNEGGTLTLHPRSDVKMAPVTLSVTKNKLLIFRCDLMTFSMQPTGFHFTLQAWIMESPPKIDLGEIVANASNLTEALGITSGPIVPQGQRAHVMAGSCLTGGGCWNLEEASCMYLAGTDAHIYVPNSRFDTDLYFTKNGDTDLIPFANSYQHHGGLCYDAEVMSFDNAFFGYSDREAELMQPAQHKTLEVGYETLFRAGWTKKSLSGKPILVYLGDCGSEWWNQLLVRQMQGQHCDGIARECWESGRSMTITGQRLSYTLGLRGPAWVCDTACSSGLTAFCTAMYSIKKPTERGTESPSLDPHCKGALAGGTNMIVDAGPYIGGSGQHMLSLKGRCFTFDVSGDGYARGEGTSMCYVMVSGNDKDTELQEACAIGNKVNQDGRSASMTAPNGPSQQLCIKASLREAGVMPHDITASECHGTGTSLGDPIEVGSLRGVQETDDRDGPLICTSSKSNIGHLEANAGTTGLFKCILMSKYGVGLPNCHLRTLNPHLDISGWPTYMVTESCDYNQQTGLVGVSSFGVSGTNSHAEVWAMCKFGPNMAGRKRLNLEKIKQITLTCPVTLGPIDYLTGEPAREDGVKYTADCLREELQPYDVSTLAYEGGFRFRREPLDDDDVPVNPTDTKVTIMGSWSGWGKFEPMVEQEDGSYTFTIVLGETRCESFYICLGSIPDFSFYPVCHRGTQRIWVEGPNAKADGRRWMIDGRDEEVPAGTVYKISFFWGQNRRRVSWAEVSAEQAPAVLRGEHRYQIVGSWTSGRMDDLKKVKGEEGIWEYKHRIGVNGHEEFHLVRDGDEQQLIYPAEPDCTETTVAVRGPDHLGAGKQWVVSGNVGEPVTVRLEVDDGRIIVAVIAKSGSEKVWESVEGWDRHTYHLSVQGRRIKRMQMDPEVPGVFRARGEIGQNFVEQYRGLCEFFNIVVDEDPTCGFCPDVACAGSGECIVWGPELNCNTRPFLAKSWQVGAGFEVVLDLKAVDRRKIVTWIWDTPPQFNFSGGVAVMDG</sequence>
<dbReference type="Pfam" id="PF00109">
    <property type="entry name" value="ketoacyl-synt"/>
    <property type="match status" value="1"/>
</dbReference>
<dbReference type="GO" id="GO:0004312">
    <property type="term" value="F:fatty acid synthase activity"/>
    <property type="evidence" value="ECO:0007669"/>
    <property type="project" value="TreeGrafter"/>
</dbReference>
<protein>
    <submittedName>
        <fullName evidence="5">Type I polyketide synthase</fullName>
    </submittedName>
</protein>
<reference evidence="5" key="1">
    <citation type="journal article" date="2017" name="J. Eukaryot. Microbiol.">
        <title>Role of Modular Polyketide Synthases in the Production of Polyether Ladder Compounds in Ciguatoxin-producing Gambierdiscus polynesiensis and G.excentricus (Dinophyceae).</title>
        <authorList>
            <person name="Kohli G.S."/>
            <person name="Campbell K."/>
            <person name="John U."/>
            <person name="Smith K.F."/>
            <person name="Fraga S."/>
            <person name="Rhodes L.L."/>
            <person name="Murray S.A."/>
        </authorList>
    </citation>
    <scope>NUCLEOTIDE SEQUENCE</scope>
    <source>
        <strain evidence="5">Contig_9315</strain>
    </source>
</reference>
<name>A0A1S6K7W9_9DINO</name>
<dbReference type="Gene3D" id="3.40.47.10">
    <property type="match status" value="1"/>
</dbReference>
<dbReference type="Pfam" id="PF02801">
    <property type="entry name" value="Ketoacyl-synt_C"/>
    <property type="match status" value="1"/>
</dbReference>
<evidence type="ECO:0000256" key="3">
    <source>
        <dbReference type="RuleBase" id="RU003694"/>
    </source>
</evidence>
<accession>A0A1S6K7W9</accession>
<keyword evidence="2" id="KW-0597">Phosphoprotein</keyword>
<evidence type="ECO:0000259" key="4">
    <source>
        <dbReference type="PROSITE" id="PS52004"/>
    </source>
</evidence>
<dbReference type="InterPro" id="IPR016039">
    <property type="entry name" value="Thiolase-like"/>
</dbReference>
<keyword evidence="1" id="KW-0596">Phosphopantetheine</keyword>